<protein>
    <recommendedName>
        <fullName evidence="11">Starch synthase, chloroplastic/amyloplastic</fullName>
        <ecNumber evidence="11">2.4.1.-</ecNumber>
    </recommendedName>
</protein>
<feature type="region of interest" description="Disordered" evidence="12">
    <location>
        <begin position="105"/>
        <end position="149"/>
    </location>
</feature>
<dbReference type="Proteomes" id="UP000232323">
    <property type="component" value="Unassembled WGS sequence"/>
</dbReference>
<dbReference type="UniPathway" id="UPA00152"/>
<dbReference type="Pfam" id="PF08323">
    <property type="entry name" value="Glyco_transf_5"/>
    <property type="match status" value="1"/>
</dbReference>
<organism evidence="15 16">
    <name type="scientific">Chlamydomonas eustigma</name>
    <dbReference type="NCBI Taxonomy" id="1157962"/>
    <lineage>
        <taxon>Eukaryota</taxon>
        <taxon>Viridiplantae</taxon>
        <taxon>Chlorophyta</taxon>
        <taxon>core chlorophytes</taxon>
        <taxon>Chlorophyceae</taxon>
        <taxon>CS clade</taxon>
        <taxon>Chlamydomonadales</taxon>
        <taxon>Chlamydomonadaceae</taxon>
        <taxon>Chlamydomonas</taxon>
    </lineage>
</organism>
<dbReference type="EC" id="2.4.1.-" evidence="11"/>
<evidence type="ECO:0000256" key="8">
    <source>
        <dbReference type="ARBA" id="ARBA00022922"/>
    </source>
</evidence>
<evidence type="ECO:0000256" key="7">
    <source>
        <dbReference type="ARBA" id="ARBA00022679"/>
    </source>
</evidence>
<comment type="caution">
    <text evidence="15">The sequence shown here is derived from an EMBL/GenBank/DDBJ whole genome shotgun (WGS) entry which is preliminary data.</text>
</comment>
<evidence type="ECO:0000256" key="6">
    <source>
        <dbReference type="ARBA" id="ARBA00022676"/>
    </source>
</evidence>
<dbReference type="PANTHER" id="PTHR45825">
    <property type="entry name" value="GRANULE-BOUND STARCH SYNTHASE 1, CHLOROPLASTIC/AMYLOPLASTIC"/>
    <property type="match status" value="1"/>
</dbReference>
<comment type="similarity">
    <text evidence="3 11">Belongs to the glycosyltransferase 1 family. Bacterial/plant glycogen synthase subfamily.</text>
</comment>
<comment type="subcellular location">
    <subcellularLocation>
        <location evidence="11">Plastid</location>
        <location evidence="11">Chloroplast</location>
    </subcellularLocation>
    <subcellularLocation>
        <location evidence="11">Plastid</location>
        <location evidence="11">Amyloplast</location>
    </subcellularLocation>
</comment>
<feature type="domain" description="Starch synthase catalytic" evidence="14">
    <location>
        <begin position="191"/>
        <end position="432"/>
    </location>
</feature>
<evidence type="ECO:0000256" key="1">
    <source>
        <dbReference type="ARBA" id="ARBA00001478"/>
    </source>
</evidence>
<evidence type="ECO:0000256" key="11">
    <source>
        <dbReference type="RuleBase" id="RU361232"/>
    </source>
</evidence>
<evidence type="ECO:0000256" key="12">
    <source>
        <dbReference type="SAM" id="MobiDB-lite"/>
    </source>
</evidence>
<dbReference type="STRING" id="1157962.A0A250X9I6"/>
<dbReference type="GO" id="GO:0009501">
    <property type="term" value="C:amyloplast"/>
    <property type="evidence" value="ECO:0007669"/>
    <property type="project" value="UniProtKB-SubCell"/>
</dbReference>
<keyword evidence="8 11" id="KW-0750">Starch biosynthesis</keyword>
<dbReference type="GO" id="GO:0009011">
    <property type="term" value="F:alpha-1,4-glucan glucosyltransferase (ADP-glucose donor) activity"/>
    <property type="evidence" value="ECO:0007669"/>
    <property type="project" value="UniProtKB-EC"/>
</dbReference>
<evidence type="ECO:0000256" key="2">
    <source>
        <dbReference type="ARBA" id="ARBA00004727"/>
    </source>
</evidence>
<dbReference type="GO" id="GO:0004373">
    <property type="term" value="F:alpha-1,4-glucan glucosyltransferase (UDP-glucose donor) activity"/>
    <property type="evidence" value="ECO:0007669"/>
    <property type="project" value="InterPro"/>
</dbReference>
<dbReference type="GO" id="GO:0009507">
    <property type="term" value="C:chloroplast"/>
    <property type="evidence" value="ECO:0007669"/>
    <property type="project" value="UniProtKB-SubCell"/>
</dbReference>
<dbReference type="OrthoDB" id="512920at2759"/>
<comment type="catalytic activity">
    <reaction evidence="1">
        <text>[(1-&gt;4)-alpha-D-glucosyl](n) + ADP-alpha-D-glucose = [(1-&gt;4)-alpha-D-glucosyl](n+1) + ADP + H(+)</text>
        <dbReference type="Rhea" id="RHEA:18189"/>
        <dbReference type="Rhea" id="RHEA-COMP:9584"/>
        <dbReference type="Rhea" id="RHEA-COMP:9587"/>
        <dbReference type="ChEBI" id="CHEBI:15378"/>
        <dbReference type="ChEBI" id="CHEBI:15444"/>
        <dbReference type="ChEBI" id="CHEBI:57498"/>
        <dbReference type="ChEBI" id="CHEBI:456216"/>
        <dbReference type="EC" id="2.4.1.21"/>
    </reaction>
</comment>
<keyword evidence="16" id="KW-1185">Reference proteome</keyword>
<evidence type="ECO:0000256" key="10">
    <source>
        <dbReference type="ARBA" id="ARBA00023234"/>
    </source>
</evidence>
<dbReference type="FunFam" id="3.40.50.2000:FF:000048">
    <property type="entry name" value="Starch synthase, chloroplastic/amyloplastic"/>
    <property type="match status" value="1"/>
</dbReference>
<dbReference type="InterPro" id="IPR001296">
    <property type="entry name" value="Glyco_trans_1"/>
</dbReference>
<evidence type="ECO:0000313" key="16">
    <source>
        <dbReference type="Proteomes" id="UP000232323"/>
    </source>
</evidence>
<dbReference type="InterPro" id="IPR013534">
    <property type="entry name" value="Starch_synth_cat_dom"/>
</dbReference>
<evidence type="ECO:0000256" key="4">
    <source>
        <dbReference type="ARBA" id="ARBA00022528"/>
    </source>
</evidence>
<feature type="compositionally biased region" description="Pro residues" evidence="12">
    <location>
        <begin position="138"/>
        <end position="149"/>
    </location>
</feature>
<dbReference type="PANTHER" id="PTHR45825:SF2">
    <property type="entry name" value="STARCH SYNTHASE 2, CHLOROPLASTIC_AMYLOPLASTIC"/>
    <property type="match status" value="1"/>
</dbReference>
<dbReference type="HAMAP" id="MF_00484">
    <property type="entry name" value="Glycogen_synth"/>
    <property type="match status" value="1"/>
</dbReference>
<keyword evidence="6 11" id="KW-0328">Glycosyltransferase</keyword>
<evidence type="ECO:0000256" key="9">
    <source>
        <dbReference type="ARBA" id="ARBA00022946"/>
    </source>
</evidence>
<reference evidence="15 16" key="1">
    <citation type="submission" date="2017-08" db="EMBL/GenBank/DDBJ databases">
        <title>Acidophilic green algal genome provides insights into adaptation to an acidic environment.</title>
        <authorList>
            <person name="Hirooka S."/>
            <person name="Hirose Y."/>
            <person name="Kanesaki Y."/>
            <person name="Higuchi S."/>
            <person name="Fujiwara T."/>
            <person name="Onuma R."/>
            <person name="Era A."/>
            <person name="Ohbayashi R."/>
            <person name="Uzuka A."/>
            <person name="Nozaki H."/>
            <person name="Yoshikawa H."/>
            <person name="Miyagishima S.Y."/>
        </authorList>
    </citation>
    <scope>NUCLEOTIDE SEQUENCE [LARGE SCALE GENOMIC DNA]</scope>
    <source>
        <strain evidence="15 16">NIES-2499</strain>
    </source>
</reference>
<name>A0A250X9I6_9CHLO</name>
<proteinExistence type="inferred from homology"/>
<keyword evidence="5" id="KW-0934">Plastid</keyword>
<dbReference type="InterPro" id="IPR011835">
    <property type="entry name" value="GS/SS"/>
</dbReference>
<accession>A0A250X9I6</accession>
<dbReference type="GO" id="GO:0019252">
    <property type="term" value="P:starch biosynthetic process"/>
    <property type="evidence" value="ECO:0007669"/>
    <property type="project" value="UniProtKB-UniRule"/>
</dbReference>
<dbReference type="CDD" id="cd03791">
    <property type="entry name" value="GT5_Glycogen_synthase_DULL1-like"/>
    <property type="match status" value="1"/>
</dbReference>
<sequence length="681" mass="76306">MRSSTKLCIGDRVCQSSRTVLRLQSRQFLRIGRCHDSDSSRGGLDIMHKELLQEIQERRKSQEEILKRLNQLAAMTATIQKETSVTAPVARSLAPSMAVPIARSPAPTPAAPVVRSPAPLPKGPVPRRSLTSSVAPPVSQPPPISIPPPVFLEPDVPKTEPIISSRGFEELPSPPVDPQQKEPLAGPNVMKVVMVGAECAPWSKTGGLGDVMGALPKALSRRGHRVMVVAPRYSDYQGISHTGVRRQVSMFGQSHEVGYYHTYKDGVDYVFIDHPSINKRGSDIYGGGRLDLMFRCALLSKAALEAVWHVPCGGVTYGDDNCVFIANDWHTALLPVYLQEHYRNYGQMTFARCVFVIHNMAHQGRAPFVEVNNLEFSEEAKEKFRLYDPVGGEHMNILKVGLETCHRIIAVSTGYAWECQTQDGGWGLHNVVGENKWKLRGIVNGIDYQEWSPEQDVFLQSDGYTNYSMDNFKVGKAQCKAALQRELGLPVDPNVPLFGFIGRLDYQKGVDLIRDNYEWLMGEKVQLIFLGSGMQELEQALRDMENWNKSNCRSWVGFSVKMAHRITAGVDMLLMPSRFEPCGLNQLYAMAYGTVPIVHAVGGLRDTVKPFNPFENSGTGWTFARAEAHMLREAIGHSLDTYRHHRDSFRALQRRCMDQDLSWDHAAQLYEEVLVEAKYQW</sequence>
<dbReference type="Gene3D" id="3.40.50.2000">
    <property type="entry name" value="Glycogen Phosphorylase B"/>
    <property type="match status" value="2"/>
</dbReference>
<evidence type="ECO:0000259" key="14">
    <source>
        <dbReference type="Pfam" id="PF08323"/>
    </source>
</evidence>
<evidence type="ECO:0000256" key="5">
    <source>
        <dbReference type="ARBA" id="ARBA00022640"/>
    </source>
</evidence>
<evidence type="ECO:0000313" key="15">
    <source>
        <dbReference type="EMBL" id="GAX79727.1"/>
    </source>
</evidence>
<keyword evidence="4 11" id="KW-0150">Chloroplast</keyword>
<feature type="domain" description="Glycosyl transferase family 1" evidence="13">
    <location>
        <begin position="493"/>
        <end position="639"/>
    </location>
</feature>
<keyword evidence="10 11" id="KW-0035">Amyloplast</keyword>
<keyword evidence="7" id="KW-0808">Transferase</keyword>
<evidence type="ECO:0000256" key="3">
    <source>
        <dbReference type="ARBA" id="ARBA00010281"/>
    </source>
</evidence>
<dbReference type="GO" id="GO:0010021">
    <property type="term" value="P:amylopectin biosynthetic process"/>
    <property type="evidence" value="ECO:0007669"/>
    <property type="project" value="UniProtKB-ARBA"/>
</dbReference>
<keyword evidence="9" id="KW-0809">Transit peptide</keyword>
<gene>
    <name evidence="15" type="ORF">CEUSTIGMA_g7168.t1</name>
</gene>
<comment type="pathway">
    <text evidence="2 11">Glycan biosynthesis; starch biosynthesis.</text>
</comment>
<evidence type="ECO:0000259" key="13">
    <source>
        <dbReference type="Pfam" id="PF00534"/>
    </source>
</evidence>
<dbReference type="EMBL" id="BEGY01000045">
    <property type="protein sequence ID" value="GAX79727.1"/>
    <property type="molecule type" value="Genomic_DNA"/>
</dbReference>
<dbReference type="Pfam" id="PF00534">
    <property type="entry name" value="Glycos_transf_1"/>
    <property type="match status" value="1"/>
</dbReference>
<dbReference type="SUPFAM" id="SSF53756">
    <property type="entry name" value="UDP-Glycosyltransferase/glycogen phosphorylase"/>
    <property type="match status" value="1"/>
</dbReference>
<dbReference type="NCBIfam" id="TIGR02095">
    <property type="entry name" value="glgA"/>
    <property type="match status" value="1"/>
</dbReference>
<dbReference type="AlphaFoldDB" id="A0A250X9I6"/>